<dbReference type="SUPFAM" id="SSF102198">
    <property type="entry name" value="Putative cyclase"/>
    <property type="match status" value="1"/>
</dbReference>
<sequence length="272" mass="28606">MCAPCVMGLVEKSLSRRELLGIAAGVAAVAVSSAQAQSQVAGKAFSNVADLTHVVSPSFPMFPGASPMKITEVVTVKKDGYYGNTLEIWEHTGTHMDAPAHFVDGAATADTLPVNRLIAPLAVINIKAKADRNPDAEVTADDILAWERSYGRLPNGAFVAMYSGWDSRVNDAKAFVNLDGSNVQHYPGFSPAAAEFLVRERNIVGVGVDTLSLDFGASKDFKSHVTLLGAGKYGLENLANLASVRPNGAMIIVGGPKHKGASGGPSRVMAIW</sequence>
<evidence type="ECO:0000313" key="1">
    <source>
        <dbReference type="EMBL" id="GEM82111.1"/>
    </source>
</evidence>
<dbReference type="PANTHER" id="PTHR31118:SF12">
    <property type="entry name" value="CYCLASE-LIKE PROTEIN 2"/>
    <property type="match status" value="1"/>
</dbReference>
<dbReference type="RefSeq" id="WP_119339438.1">
    <property type="nucleotide sequence ID" value="NZ_BJXL01000004.1"/>
</dbReference>
<name>A0A511QXK4_9DEIN</name>
<comment type="caution">
    <text evidence="1">The sequence shown here is derived from an EMBL/GenBank/DDBJ whole genome shotgun (WGS) entry which is preliminary data.</text>
</comment>
<dbReference type="InterPro" id="IPR037175">
    <property type="entry name" value="KFase_sf"/>
</dbReference>
<reference evidence="1 2" key="1">
    <citation type="submission" date="2019-07" db="EMBL/GenBank/DDBJ databases">
        <title>Whole genome shotgun sequence of Meiothermus hypogaeus NBRC 106114.</title>
        <authorList>
            <person name="Hosoyama A."/>
            <person name="Uohara A."/>
            <person name="Ohji S."/>
            <person name="Ichikawa N."/>
        </authorList>
    </citation>
    <scope>NUCLEOTIDE SEQUENCE [LARGE SCALE GENOMIC DNA]</scope>
    <source>
        <strain evidence="1 2">NBRC 106114</strain>
    </source>
</reference>
<protein>
    <submittedName>
        <fullName evidence="1">Cyclase</fullName>
    </submittedName>
</protein>
<gene>
    <name evidence="1" type="ORF">MHY01S_02770</name>
</gene>
<dbReference type="InterPro" id="IPR007325">
    <property type="entry name" value="KFase/CYL"/>
</dbReference>
<dbReference type="GO" id="GO:0004061">
    <property type="term" value="F:arylformamidase activity"/>
    <property type="evidence" value="ECO:0007669"/>
    <property type="project" value="InterPro"/>
</dbReference>
<dbReference type="Gene3D" id="3.50.30.50">
    <property type="entry name" value="Putative cyclase"/>
    <property type="match status" value="1"/>
</dbReference>
<dbReference type="Proteomes" id="UP000321197">
    <property type="component" value="Unassembled WGS sequence"/>
</dbReference>
<organism evidence="1 2">
    <name type="scientific">Meiothermus hypogaeus NBRC 106114</name>
    <dbReference type="NCBI Taxonomy" id="1227553"/>
    <lineage>
        <taxon>Bacteria</taxon>
        <taxon>Thermotogati</taxon>
        <taxon>Deinococcota</taxon>
        <taxon>Deinococci</taxon>
        <taxon>Thermales</taxon>
        <taxon>Thermaceae</taxon>
        <taxon>Meiothermus</taxon>
    </lineage>
</organism>
<dbReference type="EMBL" id="BJXL01000004">
    <property type="protein sequence ID" value="GEM82111.1"/>
    <property type="molecule type" value="Genomic_DNA"/>
</dbReference>
<accession>A0A511QXK4</accession>
<evidence type="ECO:0000313" key="2">
    <source>
        <dbReference type="Proteomes" id="UP000321197"/>
    </source>
</evidence>
<dbReference type="AlphaFoldDB" id="A0A511QXK4"/>
<dbReference type="Pfam" id="PF04199">
    <property type="entry name" value="Cyclase"/>
    <property type="match status" value="1"/>
</dbReference>
<dbReference type="GO" id="GO:0019441">
    <property type="term" value="P:L-tryptophan catabolic process to kynurenine"/>
    <property type="evidence" value="ECO:0007669"/>
    <property type="project" value="InterPro"/>
</dbReference>
<dbReference type="OrthoDB" id="9796085at2"/>
<dbReference type="PANTHER" id="PTHR31118">
    <property type="entry name" value="CYCLASE-LIKE PROTEIN 2"/>
    <property type="match status" value="1"/>
</dbReference>
<proteinExistence type="predicted"/>